<evidence type="ECO:0000313" key="2">
    <source>
        <dbReference type="EMBL" id="QPG77043.1"/>
    </source>
</evidence>
<dbReference type="Proteomes" id="UP000662931">
    <property type="component" value="Chromosome 4"/>
</dbReference>
<protein>
    <submittedName>
        <fullName evidence="2">Uncharacterized protein</fullName>
    </submittedName>
</protein>
<dbReference type="AlphaFoldDB" id="A0A875S814"/>
<organism evidence="2 3">
    <name type="scientific">Eeniella nana</name>
    <name type="common">Yeast</name>
    <name type="synonym">Brettanomyces nanus</name>
    <dbReference type="NCBI Taxonomy" id="13502"/>
    <lineage>
        <taxon>Eukaryota</taxon>
        <taxon>Fungi</taxon>
        <taxon>Dikarya</taxon>
        <taxon>Ascomycota</taxon>
        <taxon>Saccharomycotina</taxon>
        <taxon>Pichiomycetes</taxon>
        <taxon>Pichiales</taxon>
        <taxon>Pichiaceae</taxon>
        <taxon>Brettanomyces</taxon>
    </lineage>
</organism>
<keyword evidence="3" id="KW-1185">Reference proteome</keyword>
<feature type="compositionally biased region" description="Low complexity" evidence="1">
    <location>
        <begin position="86"/>
        <end position="133"/>
    </location>
</feature>
<feature type="region of interest" description="Disordered" evidence="1">
    <location>
        <begin position="726"/>
        <end position="759"/>
    </location>
</feature>
<name>A0A875S814_EENNA</name>
<dbReference type="Pfam" id="PF10428">
    <property type="entry name" value="SOG2"/>
    <property type="match status" value="1"/>
</dbReference>
<feature type="region of interest" description="Disordered" evidence="1">
    <location>
        <begin position="644"/>
        <end position="670"/>
    </location>
</feature>
<evidence type="ECO:0000313" key="3">
    <source>
        <dbReference type="Proteomes" id="UP000662931"/>
    </source>
</evidence>
<reference evidence="2" key="1">
    <citation type="submission" date="2020-10" db="EMBL/GenBank/DDBJ databases">
        <authorList>
            <person name="Roach M.J.R."/>
        </authorList>
    </citation>
    <scope>NUCLEOTIDE SEQUENCE</scope>
    <source>
        <strain evidence="2">CBS 1945</strain>
    </source>
</reference>
<dbReference type="GeneID" id="62197840"/>
<gene>
    <name evidence="2" type="ORF">FOA43_004440</name>
</gene>
<dbReference type="EMBL" id="CP064815">
    <property type="protein sequence ID" value="QPG77043.1"/>
    <property type="molecule type" value="Genomic_DNA"/>
</dbReference>
<dbReference type="RefSeq" id="XP_038780608.1">
    <property type="nucleotide sequence ID" value="XM_038924680.1"/>
</dbReference>
<feature type="compositionally biased region" description="Low complexity" evidence="1">
    <location>
        <begin position="1"/>
        <end position="24"/>
    </location>
</feature>
<accession>A0A875S814</accession>
<dbReference type="InterPro" id="IPR019487">
    <property type="entry name" value="RAM_signalling_pathway_SOG2"/>
</dbReference>
<feature type="region of interest" description="Disordered" evidence="1">
    <location>
        <begin position="332"/>
        <end position="387"/>
    </location>
</feature>
<feature type="compositionally biased region" description="Polar residues" evidence="1">
    <location>
        <begin position="134"/>
        <end position="144"/>
    </location>
</feature>
<dbReference type="KEGG" id="bnn:FOA43_004440"/>
<evidence type="ECO:0000256" key="1">
    <source>
        <dbReference type="SAM" id="MobiDB-lite"/>
    </source>
</evidence>
<proteinExistence type="predicted"/>
<feature type="compositionally biased region" description="Low complexity" evidence="1">
    <location>
        <begin position="332"/>
        <end position="357"/>
    </location>
</feature>
<dbReference type="OrthoDB" id="1394818at2759"/>
<sequence>MDESNSSTISFSRASSISESQIRSTMAEKRMGRLFKQPQSLQDQKANGESRDVKDARETGEDARDARDARDTRDIRDIRDTRYRSRTISTSQTPHAATHSSNNATTAAVSSHSTSSSASSTASTASAMTSPASQPSLPSMQTPQRPALPRKLSMGSRSVTMKFTTVKQTPPQILPQIQTSPLMQPGSLSSSSAPSQSLVHGLVPLSRKFRFIYRETIMLIRHLDLDKTVTLEVGAYPSFSALLDTVEKKQSAKESFEKLLSPLANSLTRSMKDLCTLIDGLGLCAASLASCESESLRMAYFTLLSLLIEAINMCRILSPLQIRLRKQASASSSMPLSMPSSSSSTSVSSPFSTSTRSKSQRIRKTPVNSPAALGRAPPPNPQHTGQSIPVVSKQLPFSVATSSSSATLSSIQRPPLKIDTSINSVRRQDSELSIGSAFSDMLATSSAIAKSSFTEDDKLFDLIAYTIQASQVVFSQMNTAISKSAMTTAQTTEDHYNPTIGESNELDHVGQKIKEMTMLCIASMEQTKRINTTLLSAKKSNKLDEEAQKRLYEETNLFLKSIINVLAATKGAIQDIPALNEVRGALSNLTRATKELTIRLETSALKQAVMSNTSSSTTLVEQPPLSAIPSVANFQPFSAHMNSVSPTRYSPPPSVSASQAANTITSGSTLSPSFLPKTEIDLKEGVSMQQHIMGLKTTKNEIISPMQTPLTTPLVASIGPTAASAVLPTTTTTTTTPSPQANNSHDMELNPFDKLLGKR</sequence>
<feature type="compositionally biased region" description="Basic and acidic residues" evidence="1">
    <location>
        <begin position="46"/>
        <end position="83"/>
    </location>
</feature>
<feature type="region of interest" description="Disordered" evidence="1">
    <location>
        <begin position="1"/>
        <end position="153"/>
    </location>
</feature>